<dbReference type="EMBL" id="JAGGLL010000020">
    <property type="protein sequence ID" value="MBP2022859.1"/>
    <property type="molecule type" value="Genomic_DNA"/>
</dbReference>
<feature type="domain" description="YhcG N-terminal" evidence="1">
    <location>
        <begin position="8"/>
        <end position="106"/>
    </location>
</feature>
<evidence type="ECO:0000259" key="1">
    <source>
        <dbReference type="Pfam" id="PF17761"/>
    </source>
</evidence>
<evidence type="ECO:0000313" key="2">
    <source>
        <dbReference type="EMBL" id="MBP2022859.1"/>
    </source>
</evidence>
<gene>
    <name evidence="2" type="ORF">J2Z44_002684</name>
</gene>
<evidence type="ECO:0000313" key="3">
    <source>
        <dbReference type="Proteomes" id="UP001519308"/>
    </source>
</evidence>
<dbReference type="Pfam" id="PF17761">
    <property type="entry name" value="DUF1016_N"/>
    <property type="match status" value="1"/>
</dbReference>
<organism evidence="2 3">
    <name type="scientific">Clostridium punense</name>
    <dbReference type="NCBI Taxonomy" id="1054297"/>
    <lineage>
        <taxon>Bacteria</taxon>
        <taxon>Bacillati</taxon>
        <taxon>Bacillota</taxon>
        <taxon>Clostridia</taxon>
        <taxon>Eubacteriales</taxon>
        <taxon>Clostridiaceae</taxon>
        <taxon>Clostridium</taxon>
    </lineage>
</organism>
<protein>
    <submittedName>
        <fullName evidence="2">Nuclease of restriction endonuclease-like (RecB) superfamily</fullName>
    </submittedName>
</protein>
<dbReference type="InterPro" id="IPR041527">
    <property type="entry name" value="YhcG_N"/>
</dbReference>
<dbReference type="PANTHER" id="PTHR30547">
    <property type="entry name" value="UNCHARACTERIZED PROTEIN YHCG-RELATED"/>
    <property type="match status" value="1"/>
</dbReference>
<comment type="caution">
    <text evidence="2">The sequence shown here is derived from an EMBL/GenBank/DDBJ whole genome shotgun (WGS) entry which is preliminary data.</text>
</comment>
<dbReference type="InterPro" id="IPR053148">
    <property type="entry name" value="PD-DEXK-like_domain"/>
</dbReference>
<keyword evidence="3" id="KW-1185">Reference proteome</keyword>
<reference evidence="2 3" key="1">
    <citation type="submission" date="2021-03" db="EMBL/GenBank/DDBJ databases">
        <title>Genomic Encyclopedia of Type Strains, Phase IV (KMG-IV): sequencing the most valuable type-strain genomes for metagenomic binning, comparative biology and taxonomic classification.</title>
        <authorList>
            <person name="Goeker M."/>
        </authorList>
    </citation>
    <scope>NUCLEOTIDE SEQUENCE [LARGE SCALE GENOMIC DNA]</scope>
    <source>
        <strain evidence="2 3">DSM 28650</strain>
    </source>
</reference>
<dbReference type="Proteomes" id="UP001519308">
    <property type="component" value="Unassembled WGS sequence"/>
</dbReference>
<accession>A0ABS4K501</accession>
<proteinExistence type="predicted"/>
<dbReference type="RefSeq" id="WP_021285365.1">
    <property type="nucleotide sequence ID" value="NZ_JAGGLL010000020.1"/>
</dbReference>
<dbReference type="PANTHER" id="PTHR30547:SF0">
    <property type="entry name" value="BLR8175 PROTEIN"/>
    <property type="match status" value="1"/>
</dbReference>
<name>A0ABS4K501_9CLOT</name>
<sequence length="107" mass="12662">MEKSLQEIQNNFNPLMQKALLAVNKELLILYWNIGNIVLKYQDKKGWGANVIDNIAKEIKAEFPDQKGFSSRNLKYMRKISEQYKDIKFVQELLAQITWYHNITLLE</sequence>